<gene>
    <name evidence="1" type="ORF">Pan54_51680</name>
</gene>
<sequence>MRIEDKQFNHGAALMQIAEHESFTAINPLVIDGEKSHTAFVINHDIAIYPKYATKPKRPFDEYLFNFSSDNVAELEAIGDKYARTCIPLICVKDHHICGLTLDDFHDLRNRRIKAAGYEEDVVSILVTIPDGGACRVYVNKPGVKKTILGKEILIPRNAFPNFLFEASFSARRKRKTAKV</sequence>
<dbReference type="RefSeq" id="WP_146506121.1">
    <property type="nucleotide sequence ID" value="NZ_SJPG01000001.1"/>
</dbReference>
<proteinExistence type="predicted"/>
<keyword evidence="2" id="KW-1185">Reference proteome</keyword>
<evidence type="ECO:0000313" key="1">
    <source>
        <dbReference type="EMBL" id="TWT64406.1"/>
    </source>
</evidence>
<evidence type="ECO:0000313" key="2">
    <source>
        <dbReference type="Proteomes" id="UP000316095"/>
    </source>
</evidence>
<comment type="caution">
    <text evidence="1">The sequence shown here is derived from an EMBL/GenBank/DDBJ whole genome shotgun (WGS) entry which is preliminary data.</text>
</comment>
<accession>A0A5C5XMH5</accession>
<dbReference type="OrthoDB" id="2988617at2"/>
<dbReference type="AlphaFoldDB" id="A0A5C5XMH5"/>
<reference evidence="1 2" key="1">
    <citation type="submission" date="2019-02" db="EMBL/GenBank/DDBJ databases">
        <title>Deep-cultivation of Planctomycetes and their phenomic and genomic characterization uncovers novel biology.</title>
        <authorList>
            <person name="Wiegand S."/>
            <person name="Jogler M."/>
            <person name="Boedeker C."/>
            <person name="Pinto D."/>
            <person name="Vollmers J."/>
            <person name="Rivas-Marin E."/>
            <person name="Kohn T."/>
            <person name="Peeters S.H."/>
            <person name="Heuer A."/>
            <person name="Rast P."/>
            <person name="Oberbeckmann S."/>
            <person name="Bunk B."/>
            <person name="Jeske O."/>
            <person name="Meyerdierks A."/>
            <person name="Storesund J.E."/>
            <person name="Kallscheuer N."/>
            <person name="Luecker S."/>
            <person name="Lage O.M."/>
            <person name="Pohl T."/>
            <person name="Merkel B.J."/>
            <person name="Hornburger P."/>
            <person name="Mueller R.-W."/>
            <person name="Bruemmer F."/>
            <person name="Labrenz M."/>
            <person name="Spormann A.M."/>
            <person name="Op Den Camp H."/>
            <person name="Overmann J."/>
            <person name="Amann R."/>
            <person name="Jetten M.S.M."/>
            <person name="Mascher T."/>
            <person name="Medema M.H."/>
            <person name="Devos D.P."/>
            <person name="Kaster A.-K."/>
            <person name="Ovreas L."/>
            <person name="Rohde M."/>
            <person name="Galperin M.Y."/>
            <person name="Jogler C."/>
        </authorList>
    </citation>
    <scope>NUCLEOTIDE SEQUENCE [LARGE SCALE GENOMIC DNA]</scope>
    <source>
        <strain evidence="1 2">Pan54</strain>
    </source>
</reference>
<name>A0A5C5XMH5_9PLAN</name>
<protein>
    <submittedName>
        <fullName evidence="1">Uncharacterized protein</fullName>
    </submittedName>
</protein>
<organism evidence="1 2">
    <name type="scientific">Rubinisphaera italica</name>
    <dbReference type="NCBI Taxonomy" id="2527969"/>
    <lineage>
        <taxon>Bacteria</taxon>
        <taxon>Pseudomonadati</taxon>
        <taxon>Planctomycetota</taxon>
        <taxon>Planctomycetia</taxon>
        <taxon>Planctomycetales</taxon>
        <taxon>Planctomycetaceae</taxon>
        <taxon>Rubinisphaera</taxon>
    </lineage>
</organism>
<dbReference type="EMBL" id="SJPG01000001">
    <property type="protein sequence ID" value="TWT64406.1"/>
    <property type="molecule type" value="Genomic_DNA"/>
</dbReference>
<dbReference type="Proteomes" id="UP000316095">
    <property type="component" value="Unassembled WGS sequence"/>
</dbReference>